<keyword evidence="2" id="KW-1185">Reference proteome</keyword>
<gene>
    <name evidence="3" type="primary">LOC101995313</name>
</gene>
<dbReference type="SUPFAM" id="SSF52954">
    <property type="entry name" value="Class II aaRS ABD-related"/>
    <property type="match status" value="1"/>
</dbReference>
<dbReference type="Gene3D" id="3.40.50.800">
    <property type="entry name" value="Anticodon-binding domain"/>
    <property type="match status" value="1"/>
</dbReference>
<dbReference type="Proteomes" id="UP000694915">
    <property type="component" value="Unplaced"/>
</dbReference>
<accession>A0ABM1USL8</accession>
<evidence type="ECO:0000256" key="1">
    <source>
        <dbReference type="SAM" id="MobiDB-lite"/>
    </source>
</evidence>
<dbReference type="GeneID" id="101995313"/>
<organism evidence="2 3">
    <name type="scientific">Microtus ochrogaster</name>
    <name type="common">Prairie vole</name>
    <dbReference type="NCBI Taxonomy" id="79684"/>
    <lineage>
        <taxon>Eukaryota</taxon>
        <taxon>Metazoa</taxon>
        <taxon>Chordata</taxon>
        <taxon>Craniata</taxon>
        <taxon>Vertebrata</taxon>
        <taxon>Euteleostomi</taxon>
        <taxon>Mammalia</taxon>
        <taxon>Eutheria</taxon>
        <taxon>Euarchontoglires</taxon>
        <taxon>Glires</taxon>
        <taxon>Rodentia</taxon>
        <taxon>Myomorpha</taxon>
        <taxon>Muroidea</taxon>
        <taxon>Cricetidae</taxon>
        <taxon>Arvicolinae</taxon>
        <taxon>Microtus</taxon>
    </lineage>
</organism>
<dbReference type="PANTHER" id="PTHR23295:SF5">
    <property type="entry name" value="SI:CH211-216L23.2"/>
    <property type="match status" value="1"/>
</dbReference>
<evidence type="ECO:0000313" key="2">
    <source>
        <dbReference type="Proteomes" id="UP000694915"/>
    </source>
</evidence>
<protein>
    <submittedName>
        <fullName evidence="3">Uncharacterized protein LOC101995313</fullName>
    </submittedName>
</protein>
<dbReference type="PANTHER" id="PTHR23295">
    <property type="entry name" value="NUCLEAR RECEPTOR COACTIVATOR 5-RELATED"/>
    <property type="match status" value="1"/>
</dbReference>
<evidence type="ECO:0000313" key="3">
    <source>
        <dbReference type="RefSeq" id="XP_026644980.1"/>
    </source>
</evidence>
<sequence length="449" mass="50209">MHLRRGRGRRLTERVLWAWHKGAWPQLSVAEERLRRGSTAPGLKMSLIRRHLGRGRLSVARSSKPSKPFLPTSHSPHEGYLKECEDRLSTEELWGNVVDYSKRNEDNHEQCQYFQLDLTNGRDAQREALFQHFYRVLQKAQDREKPSDCVIVSIDTNQRDYATAIGCRLRDRGLVVEIIHLASESDFTRALQDVKDDGSPFCVLVEQSNVKYSSCTVIMLHESIKIHRHMPLEDALLLVARELKRFCAGQSTGISQRASELVDDFLAREHLASYSPPASICYLLFLLSEGKHLYSDELGLLMDYLTTRKEQLQECEAPDSSASSMPASFQGKITPVVSKPPPLLPVSGPRPLLDIPPPRSIKPLIGDRQEVVPLPAPGLGNPKGLFPTSLRQFFLSQCHQNGHSNPCPYGTKGVLRSLKNRVAGCGPDGSFTSSKSQGSRLTAALLCKP</sequence>
<name>A0ABM1USL8_MICOH</name>
<reference evidence="3" key="1">
    <citation type="submission" date="2025-08" db="UniProtKB">
        <authorList>
            <consortium name="RefSeq"/>
        </authorList>
    </citation>
    <scope>IDENTIFICATION</scope>
</reference>
<feature type="region of interest" description="Disordered" evidence="1">
    <location>
        <begin position="57"/>
        <end position="77"/>
    </location>
</feature>
<dbReference type="InterPro" id="IPR052600">
    <property type="entry name" value="Nuc_rcpt_coact/corep"/>
</dbReference>
<dbReference type="RefSeq" id="XP_026644980.1">
    <property type="nucleotide sequence ID" value="XM_026789179.1"/>
</dbReference>
<dbReference type="InterPro" id="IPR036621">
    <property type="entry name" value="Anticodon-bd_dom_sf"/>
</dbReference>
<proteinExistence type="predicted"/>